<feature type="transmembrane region" description="Helical" evidence="1">
    <location>
        <begin position="219"/>
        <end position="240"/>
    </location>
</feature>
<dbReference type="PANTHER" id="PTHR37308">
    <property type="entry name" value="INTEGRAL MEMBRANE PROTEIN"/>
    <property type="match status" value="1"/>
</dbReference>
<organism evidence="2">
    <name type="scientific">freshwater metagenome</name>
    <dbReference type="NCBI Taxonomy" id="449393"/>
    <lineage>
        <taxon>unclassified sequences</taxon>
        <taxon>metagenomes</taxon>
        <taxon>ecological metagenomes</taxon>
    </lineage>
</organism>
<dbReference type="InterPro" id="IPR007163">
    <property type="entry name" value="VCA0040-like"/>
</dbReference>
<feature type="transmembrane region" description="Helical" evidence="1">
    <location>
        <begin position="171"/>
        <end position="188"/>
    </location>
</feature>
<dbReference type="Pfam" id="PF04018">
    <property type="entry name" value="VCA0040-like"/>
    <property type="match status" value="1"/>
</dbReference>
<sequence>MMLNSKPKLNPLKSLIQFILDVARGILMGVAEVLPGISGGTVALIIGIYERIVFSASEAVKGFVLLLSFSKPKWKQARKRFASIEWPLLVPLLMGMIIGIFASAAAVLPLMESYPSLSFAAFAGLILASLAVPISLSGGKWGVKEFLFFGLAAVITVGLSSIPRGQENESSFWFIFISAALAVCALSLPGVSGSNLLIALGMFAPTLAAVNSLDWGFLGVFILGAIVGFGSFVGVLEWLFENHRKKTLAAMTGLMTGSVAALWPWQDETGVNLAAPIVFWPELLAFAIGFSVVVILMLVEKLLVRRTRIA</sequence>
<dbReference type="EMBL" id="CAEZTH010000014">
    <property type="protein sequence ID" value="CAB4558263.1"/>
    <property type="molecule type" value="Genomic_DNA"/>
</dbReference>
<keyword evidence="1" id="KW-0472">Membrane</keyword>
<accession>A0A6J6D7L5</accession>
<gene>
    <name evidence="2" type="ORF">UFOPK1639_00236</name>
</gene>
<proteinExistence type="predicted"/>
<feature type="transmembrane region" description="Helical" evidence="1">
    <location>
        <begin position="89"/>
        <end position="111"/>
    </location>
</feature>
<feature type="transmembrane region" description="Helical" evidence="1">
    <location>
        <begin position="117"/>
        <end position="134"/>
    </location>
</feature>
<keyword evidence="1" id="KW-0812">Transmembrane</keyword>
<feature type="transmembrane region" description="Helical" evidence="1">
    <location>
        <begin position="247"/>
        <end position="265"/>
    </location>
</feature>
<dbReference type="PANTHER" id="PTHR37308:SF1">
    <property type="entry name" value="POLYPRENYL-PHOSPHATE TRANSPORTER"/>
    <property type="match status" value="1"/>
</dbReference>
<feature type="transmembrane region" description="Helical" evidence="1">
    <location>
        <begin position="21"/>
        <end position="46"/>
    </location>
</feature>
<evidence type="ECO:0000256" key="1">
    <source>
        <dbReference type="SAM" id="Phobius"/>
    </source>
</evidence>
<name>A0A6J6D7L5_9ZZZZ</name>
<feature type="transmembrane region" description="Helical" evidence="1">
    <location>
        <begin position="277"/>
        <end position="299"/>
    </location>
</feature>
<keyword evidence="1" id="KW-1133">Transmembrane helix</keyword>
<protein>
    <submittedName>
        <fullName evidence="2">Unannotated protein</fullName>
    </submittedName>
</protein>
<evidence type="ECO:0000313" key="2">
    <source>
        <dbReference type="EMBL" id="CAB4558263.1"/>
    </source>
</evidence>
<dbReference type="AlphaFoldDB" id="A0A6J6D7L5"/>
<feature type="transmembrane region" description="Helical" evidence="1">
    <location>
        <begin position="146"/>
        <end position="165"/>
    </location>
</feature>
<reference evidence="2" key="1">
    <citation type="submission" date="2020-05" db="EMBL/GenBank/DDBJ databases">
        <authorList>
            <person name="Chiriac C."/>
            <person name="Salcher M."/>
            <person name="Ghai R."/>
            <person name="Kavagutti S V."/>
        </authorList>
    </citation>
    <scope>NUCLEOTIDE SEQUENCE</scope>
</reference>